<comment type="subcellular location">
    <subcellularLocation>
        <location evidence="1">Mitochondrion</location>
    </subcellularLocation>
</comment>
<evidence type="ECO:0000313" key="8">
    <source>
        <dbReference type="EMBL" id="SBT32868.1"/>
    </source>
</evidence>
<dbReference type="GO" id="GO:0008168">
    <property type="term" value="F:methyltransferase activity"/>
    <property type="evidence" value="ECO:0007669"/>
    <property type="project" value="InterPro"/>
</dbReference>
<gene>
    <name evidence="8" type="ORF">POVWA1_014260</name>
    <name evidence="9" type="ORF">POVWA2_014110</name>
</gene>
<keyword evidence="5" id="KW-0411">Iron-sulfur</keyword>
<dbReference type="Proteomes" id="UP000078555">
    <property type="component" value="Unassembled WGS sequence"/>
</dbReference>
<keyword evidence="11" id="KW-1185">Reference proteome</keyword>
<keyword evidence="3" id="KW-0809">Transit peptide</keyword>
<evidence type="ECO:0000256" key="6">
    <source>
        <dbReference type="ARBA" id="ARBA00023128"/>
    </source>
</evidence>
<dbReference type="GO" id="GO:0003735">
    <property type="term" value="F:structural constituent of ribosome"/>
    <property type="evidence" value="ECO:0007669"/>
    <property type="project" value="TreeGrafter"/>
</dbReference>
<evidence type="ECO:0000256" key="2">
    <source>
        <dbReference type="ARBA" id="ARBA00022723"/>
    </source>
</evidence>
<dbReference type="EMBL" id="FLRE01000056">
    <property type="protein sequence ID" value="SBT33305.1"/>
    <property type="molecule type" value="Genomic_DNA"/>
</dbReference>
<sequence length="610" mass="70975">MVHSEGRKINVFLPIQERRRGRRFFAHRGYKFDSIGESQSLSAEEIEELDRVSMVSLKTLKIPDNVRNKLHNLAKQFIKKKDLEKLGRFMAKKLTSRNCVELPRVLPSKLLCELKEEKNRIEKMLDKKSYKCLKQFLLNYENKSKEVEQVALTYAEDTRHKVSISFFPEVSIAYTLHNFNGNYGIIYRILHEIKVRIGDFTPSVLLSYSSVPAAGVIAAQEIFTYKFDKIVTVEPSEHLTSISKYLMDHISNVQYQMHLYEQGHTFDLIILSHTLLSLYDYNSRNLFVKNVWNKLSKKGIIVIIENGTPTGFRMLHSIREMFITELKFDRFHIVAPCPHESICPLSLTGKDWCHFSQRTLRLSHHIYCKGSRAKNVEEEKYSYLVIRKCEGPRTKYKSESEAVTVKEKSFFWPRVVMPTIKAGKHVLIDVCSYPYNFERLVVTKSSSLLSNIRTKSGTILKGYGYKKARKILWGDLWRFTKRISRPDARLYTPEVTKRHLYRLYQKQKRRENVKSIVDKKSEQFYSSRAIQYYGSSGVTEYYFFGLPCSPPPFPIPFCESFDLLSLQQGAVCRSSPSPPPTKAVNRIMNKNKEEKIARKVDADAAHSYHS</sequence>
<accession>A0A1A8YNY4</accession>
<dbReference type="InterPro" id="IPR015324">
    <property type="entry name" value="Ribosomal_Rsm22-like"/>
</dbReference>
<dbReference type="SUPFAM" id="SSF53335">
    <property type="entry name" value="S-adenosyl-L-methionine-dependent methyltransferases"/>
    <property type="match status" value="1"/>
</dbReference>
<dbReference type="GO" id="GO:0006412">
    <property type="term" value="P:translation"/>
    <property type="evidence" value="ECO:0007669"/>
    <property type="project" value="InterPro"/>
</dbReference>
<keyword evidence="4" id="KW-0408">Iron</keyword>
<evidence type="ECO:0000256" key="1">
    <source>
        <dbReference type="ARBA" id="ARBA00004173"/>
    </source>
</evidence>
<evidence type="ECO:0000256" key="4">
    <source>
        <dbReference type="ARBA" id="ARBA00023004"/>
    </source>
</evidence>
<dbReference type="AlphaFoldDB" id="A0A1A8YNY4"/>
<protein>
    <submittedName>
        <fullName evidence="9">Mitochondrial ribosomal protein S22, putative</fullName>
    </submittedName>
</protein>
<dbReference type="PANTHER" id="PTHR13184:SF5">
    <property type="entry name" value="METHYLTRANSFERASE-LIKE PROTEIN 17, MITOCHONDRIAL"/>
    <property type="match status" value="1"/>
</dbReference>
<name>A0A1A8YNY4_PLAOA</name>
<dbReference type="PANTHER" id="PTHR13184">
    <property type="entry name" value="37S RIBOSOMAL PROTEIN S22"/>
    <property type="match status" value="1"/>
</dbReference>
<evidence type="ECO:0000256" key="3">
    <source>
        <dbReference type="ARBA" id="ARBA00022946"/>
    </source>
</evidence>
<dbReference type="InterPro" id="IPR052571">
    <property type="entry name" value="Mt_RNA_Methyltransferase"/>
</dbReference>
<evidence type="ECO:0000256" key="7">
    <source>
        <dbReference type="ARBA" id="ARBA00045681"/>
    </source>
</evidence>
<dbReference type="EMBL" id="FLRD01000045">
    <property type="protein sequence ID" value="SBT32868.1"/>
    <property type="molecule type" value="Genomic_DNA"/>
</dbReference>
<dbReference type="Pfam" id="PF09243">
    <property type="entry name" value="Rsm22"/>
    <property type="match status" value="1"/>
</dbReference>
<evidence type="ECO:0000256" key="5">
    <source>
        <dbReference type="ARBA" id="ARBA00023014"/>
    </source>
</evidence>
<reference evidence="9" key="1">
    <citation type="submission" date="2016-05" db="EMBL/GenBank/DDBJ databases">
        <authorList>
            <person name="Lavstsen T."/>
            <person name="Jespersen J.S."/>
        </authorList>
    </citation>
    <scope>NUCLEOTIDE SEQUENCE [LARGE SCALE GENOMIC DNA]</scope>
</reference>
<comment type="function">
    <text evidence="7">Mitochondrial ribosome (mitoribosome) assembly factor. Binds at the interface of the head and body domains of the mitochondrial small ribosomal subunit (mt-SSU), occluding the mRNA channel and preventing compaction of the head domain towards the body. Probable inactive methyltransferase: retains the characteristic folding and ability to bind S-adenosyl-L-methionine, but it probably lost its methyltransferase activity.</text>
</comment>
<reference evidence="10 11" key="2">
    <citation type="submission" date="2016-05" db="EMBL/GenBank/DDBJ databases">
        <authorList>
            <person name="Naeem Raeece"/>
        </authorList>
    </citation>
    <scope>NUCLEOTIDE SEQUENCE [LARGE SCALE GENOMIC DNA]</scope>
</reference>
<dbReference type="GO" id="GO:0005763">
    <property type="term" value="C:mitochondrial small ribosomal subunit"/>
    <property type="evidence" value="ECO:0007669"/>
    <property type="project" value="TreeGrafter"/>
</dbReference>
<proteinExistence type="predicted"/>
<dbReference type="Proteomes" id="UP000078550">
    <property type="component" value="Unassembled WGS sequence"/>
</dbReference>
<keyword evidence="6" id="KW-0496">Mitochondrion</keyword>
<evidence type="ECO:0000313" key="9">
    <source>
        <dbReference type="EMBL" id="SBT33305.1"/>
    </source>
</evidence>
<dbReference type="InterPro" id="IPR029063">
    <property type="entry name" value="SAM-dependent_MTases_sf"/>
</dbReference>
<evidence type="ECO:0000313" key="11">
    <source>
        <dbReference type="Proteomes" id="UP000078555"/>
    </source>
</evidence>
<keyword evidence="9" id="KW-0689">Ribosomal protein</keyword>
<organism evidence="9 10">
    <name type="scientific">Plasmodium ovale wallikeri</name>
    <dbReference type="NCBI Taxonomy" id="864142"/>
    <lineage>
        <taxon>Eukaryota</taxon>
        <taxon>Sar</taxon>
        <taxon>Alveolata</taxon>
        <taxon>Apicomplexa</taxon>
        <taxon>Aconoidasida</taxon>
        <taxon>Haemosporida</taxon>
        <taxon>Plasmodiidae</taxon>
        <taxon>Plasmodium</taxon>
        <taxon>Plasmodium (Plasmodium)</taxon>
    </lineage>
</organism>
<dbReference type="GO" id="GO:0051536">
    <property type="term" value="F:iron-sulfur cluster binding"/>
    <property type="evidence" value="ECO:0007669"/>
    <property type="project" value="UniProtKB-KW"/>
</dbReference>
<keyword evidence="2" id="KW-0479">Metal-binding</keyword>
<evidence type="ECO:0000313" key="10">
    <source>
        <dbReference type="Proteomes" id="UP000078550"/>
    </source>
</evidence>
<keyword evidence="9" id="KW-0687">Ribonucleoprotein</keyword>
<dbReference type="GO" id="GO:0046872">
    <property type="term" value="F:metal ion binding"/>
    <property type="evidence" value="ECO:0007669"/>
    <property type="project" value="UniProtKB-KW"/>
</dbReference>